<name>A0A1H5WKX9_9FIRM</name>
<gene>
    <name evidence="2" type="ORF">SAMN05216537_11638</name>
</gene>
<keyword evidence="1" id="KW-0472">Membrane</keyword>
<keyword evidence="3" id="KW-1185">Reference proteome</keyword>
<reference evidence="2 3" key="1">
    <citation type="submission" date="2016-10" db="EMBL/GenBank/DDBJ databases">
        <authorList>
            <person name="de Groot N.N."/>
        </authorList>
    </citation>
    <scope>NUCLEOTIDE SEQUENCE [LARGE SCALE GENOMIC DNA]</scope>
    <source>
        <strain evidence="2 3">D15d</strain>
    </source>
</reference>
<dbReference type="RefSeq" id="WP_103953342.1">
    <property type="nucleotide sequence ID" value="NZ_FNUL01000016.1"/>
</dbReference>
<proteinExistence type="predicted"/>
<keyword evidence="1" id="KW-1133">Transmembrane helix</keyword>
<dbReference type="Proteomes" id="UP000236726">
    <property type="component" value="Unassembled WGS sequence"/>
</dbReference>
<keyword evidence="1" id="KW-0812">Transmembrane</keyword>
<dbReference type="EMBL" id="FNUL01000016">
    <property type="protein sequence ID" value="SEF99971.1"/>
    <property type="molecule type" value="Genomic_DNA"/>
</dbReference>
<evidence type="ECO:0000313" key="2">
    <source>
        <dbReference type="EMBL" id="SEF99971.1"/>
    </source>
</evidence>
<accession>A0A1H5WKX9</accession>
<dbReference type="AlphaFoldDB" id="A0A1H5WKX9"/>
<organism evidence="2 3">
    <name type="scientific">Lachnospira multipara</name>
    <dbReference type="NCBI Taxonomy" id="28051"/>
    <lineage>
        <taxon>Bacteria</taxon>
        <taxon>Bacillati</taxon>
        <taxon>Bacillota</taxon>
        <taxon>Clostridia</taxon>
        <taxon>Lachnospirales</taxon>
        <taxon>Lachnospiraceae</taxon>
        <taxon>Lachnospira</taxon>
    </lineage>
</organism>
<evidence type="ECO:0000313" key="3">
    <source>
        <dbReference type="Proteomes" id="UP000236726"/>
    </source>
</evidence>
<protein>
    <recommendedName>
        <fullName evidence="4">DUF4352 domain-containing protein</fullName>
    </recommendedName>
</protein>
<evidence type="ECO:0000256" key="1">
    <source>
        <dbReference type="SAM" id="Phobius"/>
    </source>
</evidence>
<feature type="transmembrane region" description="Helical" evidence="1">
    <location>
        <begin position="6"/>
        <end position="25"/>
    </location>
</feature>
<evidence type="ECO:0008006" key="4">
    <source>
        <dbReference type="Google" id="ProtNLM"/>
    </source>
</evidence>
<sequence>MKTKLFLKISLGALFLIWAILFLVINHKYKSPNIIESDYQVYHNGISYELLDVEVKKNVDEEALNDGLGENIEYVITVKVNNTSEAQKIDLSEVVLYRTDYSNCVALDYYYDENEDVSLSLEAGEEKIYKFPFIIYQNLFTDKQWKNIENSDWKLLLNLYPEKIMLDIS</sequence>